<dbReference type="GO" id="GO:0042254">
    <property type="term" value="P:ribosome biogenesis"/>
    <property type="evidence" value="ECO:0007669"/>
    <property type="project" value="TreeGrafter"/>
</dbReference>
<name>A0A2J6R7Z9_HYAVF</name>
<evidence type="ECO:0000313" key="4">
    <source>
        <dbReference type="Proteomes" id="UP000235786"/>
    </source>
</evidence>
<evidence type="ECO:0000313" key="3">
    <source>
        <dbReference type="EMBL" id="PMD34642.1"/>
    </source>
</evidence>
<dbReference type="OrthoDB" id="160374at2759"/>
<proteinExistence type="predicted"/>
<evidence type="ECO:0000256" key="1">
    <source>
        <dbReference type="SAM" id="MobiDB-lite"/>
    </source>
</evidence>
<gene>
    <name evidence="3" type="ORF">L207DRAFT_588158</name>
</gene>
<dbReference type="GO" id="GO:0005730">
    <property type="term" value="C:nucleolus"/>
    <property type="evidence" value="ECO:0007669"/>
    <property type="project" value="TreeGrafter"/>
</dbReference>
<dbReference type="InterPro" id="IPR018849">
    <property type="entry name" value="Urb2/Npa2_C"/>
</dbReference>
<reference evidence="3 4" key="1">
    <citation type="submission" date="2016-04" db="EMBL/GenBank/DDBJ databases">
        <title>A degradative enzymes factory behind the ericoid mycorrhizal symbiosis.</title>
        <authorList>
            <consortium name="DOE Joint Genome Institute"/>
            <person name="Martino E."/>
            <person name="Morin E."/>
            <person name="Grelet G."/>
            <person name="Kuo A."/>
            <person name="Kohler A."/>
            <person name="Daghino S."/>
            <person name="Barry K."/>
            <person name="Choi C."/>
            <person name="Cichocki N."/>
            <person name="Clum A."/>
            <person name="Copeland A."/>
            <person name="Hainaut M."/>
            <person name="Haridas S."/>
            <person name="Labutti K."/>
            <person name="Lindquist E."/>
            <person name="Lipzen A."/>
            <person name="Khouja H.-R."/>
            <person name="Murat C."/>
            <person name="Ohm R."/>
            <person name="Olson A."/>
            <person name="Spatafora J."/>
            <person name="Veneault-Fourrey C."/>
            <person name="Henrissat B."/>
            <person name="Grigoriev I."/>
            <person name="Martin F."/>
            <person name="Perotto S."/>
        </authorList>
    </citation>
    <scope>NUCLEOTIDE SEQUENCE [LARGE SCALE GENOMIC DNA]</scope>
    <source>
        <strain evidence="3 4">F</strain>
    </source>
</reference>
<keyword evidence="4" id="KW-1185">Reference proteome</keyword>
<organism evidence="3 4">
    <name type="scientific">Hyaloscypha variabilis (strain UAMH 11265 / GT02V1 / F)</name>
    <name type="common">Meliniomyces variabilis</name>
    <dbReference type="NCBI Taxonomy" id="1149755"/>
    <lineage>
        <taxon>Eukaryota</taxon>
        <taxon>Fungi</taxon>
        <taxon>Dikarya</taxon>
        <taxon>Ascomycota</taxon>
        <taxon>Pezizomycotina</taxon>
        <taxon>Leotiomycetes</taxon>
        <taxon>Helotiales</taxon>
        <taxon>Hyaloscyphaceae</taxon>
        <taxon>Hyaloscypha</taxon>
        <taxon>Hyaloscypha variabilis</taxon>
    </lineage>
</organism>
<dbReference type="Pfam" id="PF10441">
    <property type="entry name" value="Urb2"/>
    <property type="match status" value="1"/>
</dbReference>
<feature type="region of interest" description="Disordered" evidence="1">
    <location>
        <begin position="166"/>
        <end position="194"/>
    </location>
</feature>
<dbReference type="EMBL" id="KZ613953">
    <property type="protein sequence ID" value="PMD34642.1"/>
    <property type="molecule type" value="Genomic_DNA"/>
</dbReference>
<feature type="domain" description="Nucleolar 27S pre-rRNA processing Urb2/Npa2 C-terminal" evidence="2">
    <location>
        <begin position="1257"/>
        <end position="1485"/>
    </location>
</feature>
<protein>
    <recommendedName>
        <fullName evidence="2">Nucleolar 27S pre-rRNA processing Urb2/Npa2 C-terminal domain-containing protein</fullName>
    </recommendedName>
</protein>
<dbReference type="STRING" id="1149755.A0A2J6R7Z9"/>
<dbReference type="Proteomes" id="UP000235786">
    <property type="component" value="Unassembled WGS sequence"/>
</dbReference>
<sequence length="1486" mass="166567">MVGTDSAVSPEFLTAGQGCAIDAIAAEFWTKSNPMASRSRAAQIHLAELEKLSAPFEEQLEEAAKFVGVELDAIGRCTRNEPEENKNFKGAKYHGREEWLLKWLLKRLYAAADVEPRNTPSSWRLLSYLLQALPPSTAARALIDRQFMLILRQTLEEARKLSSDVATVEAPPKSLSDSEQEENPQKMTKKRKHTGELIGNSTGKLCNIPDLVDALFSVMDLITQPTNLATTTSREGTHTAFSAEYMKTVIKTAAKEAATILGCWVALCQTALESRDIDLTRLQRWLTPFIEIWNTLTADDNSLMQFSFHCTQPILSLLRALKNTAKDHPKVDWAPQLEQLLSRNIMNPAKVQKWENKDSDLLVRLTKVSVLQDTTNAPRLFEVAIRSIQPHGSRRRRPNDDTWLQTVFKTLKDIMPAKLAASNGKDVGAMLQCAIDHKLRLDLADLKAITSEYALPDGREDWGLLATIIKLDANVFLIQTDEQDLLKDLLDRITKTSIDDSWTQLSEQVVSAVLVPLMGEFSKARDLVGFIRHWLAQLVEFERLRTEFRRYSMDFGAWDSDALQVELSRLLEPSLTLQQITQILDLLSTEVSEHPDAVCILLEAIAGSVHHEDIVDAVGLRLYHIMFDTGLSDKLDSRRTKWRSWRVLSRSLNWLMAPDIDNIAQLWNKVPRVKPFKSLSIKANSSVVGNTSPLEKLEVARFICAAWTSAGKDSLMENACKPFALNVLQQLAQNIRPLIGELKSSEDLGSEACDSFPPTLDPGLGWTTWSSAKLVLIDYPKILELGLELDAKLLHNMLQDVFWIASASVKENSAPSIDWLQLNPRAFPDLWMSVLHCENVLNSEPLLEILIDTILQNQTNTSNPIINAPSTNAFAITSLFQLPVSLVQSKKTRERILRGWLPTGDSAKSDSEGLSYNSTVLDPAVLSLKIKFMQRPVLYEGMNFKELVHLADTLAETEIPHPHINLALLKELTRLTFVFIHTNVDQPPQKAYISDAFKQIRKKVEKASEKKKHRLNYAVIMIFGAAFSIFQTRATPLDDMKVITKDDLDTSMATFKDGLLEQLKDILHKSRKDRSNKLKAGQKTERLMVLGIIDALAAVGIDSSKLAALEDDAKAFCTSVQDTELQIGKRLETFLAVHGPDVIEEKLLAGDVSTVNGRQSITQTTIASMIGKDKQTKLKLLDSIFGPGLIGLVRLDKLLAARQVIISIEDARKSAEGEDQNEEKEKEGGTGFDLSEAYSILCGNLWKVSGVRQFCVISETLELMLRTKTRSMTQFNIDTTLGSITILCSRNSPPLRPSRAGTIYFHLCRLLQSVLTDHRLKLQGHFHLVVQVMQSLLRLLFRPLPYSTAKALKHFGSPPSWLSSPKYQLNAKHAAAFTRLVTLICDPSVSSVRGSQHNNLTSATDKAKRMAGQHMQFLLTTYIKLQLEMRMLPEIREKMIPGLYAIFDTTTPELRRVINDELDASGRAVFGTLYKDYARFGKWKGN</sequence>
<dbReference type="PANTHER" id="PTHR15682:SF2">
    <property type="entry name" value="UNHEALTHY RIBOSOME BIOGENESIS PROTEIN 2 HOMOLOG"/>
    <property type="match status" value="1"/>
</dbReference>
<accession>A0A2J6R7Z9</accession>
<dbReference type="InterPro" id="IPR052609">
    <property type="entry name" value="Ribosome_Biogenesis_Reg"/>
</dbReference>
<dbReference type="PANTHER" id="PTHR15682">
    <property type="entry name" value="UNHEALTHY RIBOSOME BIOGENESIS PROTEIN 2 HOMOLOG"/>
    <property type="match status" value="1"/>
</dbReference>
<evidence type="ECO:0000259" key="2">
    <source>
        <dbReference type="Pfam" id="PF10441"/>
    </source>
</evidence>